<gene>
    <name evidence="5" type="ORF">POL67_50715</name>
</gene>
<comment type="caution">
    <text evidence="5">The sequence shown here is derived from an EMBL/GenBank/DDBJ whole genome shotgun (WGS) entry which is preliminary data.</text>
</comment>
<protein>
    <submittedName>
        <fullName evidence="5">Aspartyl/asparaginyl beta-hydroxylase domain-containing protein</fullName>
    </submittedName>
</protein>
<keyword evidence="6" id="KW-1185">Reference proteome</keyword>
<proteinExistence type="inferred from homology"/>
<accession>A0ABT5F6G8</accession>
<dbReference type="Proteomes" id="UP001221411">
    <property type="component" value="Unassembled WGS sequence"/>
</dbReference>
<evidence type="ECO:0000259" key="4">
    <source>
        <dbReference type="Pfam" id="PF05118"/>
    </source>
</evidence>
<dbReference type="RefSeq" id="WP_271929861.1">
    <property type="nucleotide sequence ID" value="NZ_JAQNDO010000001.1"/>
</dbReference>
<sequence>MNQHTPSKKALDVQRQQRLTAAEVREGVQKALEELLARHGEQAMARVVECCEIAVGLKEPTYGHPLQRPSFIFFPGLPSKAWYDPASYETTGRLTRALEEAFPSIRHELKALQGRSEPWAPYIDGEYALAKFHPLQQDAWASFTLRHDGQMIEATREFCPATYAVLEEIEPYLTSTGEAFFSTLRPGVSLPPHHDDSNLKLTVHLGLDIPPDCGIKVGTETRTWQEGRCLMFDDTFLHEAWNHSDRTRTCLLLDVWHPELTPQEIDAITFLSRLIGDGWGLPGADGTERATLAT</sequence>
<evidence type="ECO:0000256" key="1">
    <source>
        <dbReference type="ARBA" id="ARBA00007730"/>
    </source>
</evidence>
<dbReference type="PANTHER" id="PTHR46332:SF5">
    <property type="entry name" value="ASPARTATE BETA-HYDROXYLASE DOMAIN CONTAINING 2"/>
    <property type="match status" value="1"/>
</dbReference>
<reference evidence="5 6" key="1">
    <citation type="submission" date="2022-11" db="EMBL/GenBank/DDBJ databases">
        <title>Minimal conservation of predation-associated metabolite biosynthetic gene clusters underscores biosynthetic potential of Myxococcota including descriptions for ten novel species: Archangium lansinium sp. nov., Myxococcus landrumus sp. nov., Nannocystis bai.</title>
        <authorList>
            <person name="Ahearne A."/>
            <person name="Stevens C."/>
            <person name="Dowd S."/>
        </authorList>
    </citation>
    <scope>NUCLEOTIDE SEQUENCE [LARGE SCALE GENOMIC DNA]</scope>
    <source>
        <strain evidence="5 6">RJM3</strain>
    </source>
</reference>
<evidence type="ECO:0000256" key="3">
    <source>
        <dbReference type="ARBA" id="ARBA00023002"/>
    </source>
</evidence>
<keyword evidence="3" id="KW-0560">Oxidoreductase</keyword>
<keyword evidence="2" id="KW-0223">Dioxygenase</keyword>
<dbReference type="PANTHER" id="PTHR46332">
    <property type="entry name" value="ASPARTATE BETA-HYDROXYLASE DOMAIN-CONTAINING PROTEIN 2"/>
    <property type="match status" value="1"/>
</dbReference>
<dbReference type="SUPFAM" id="SSF51197">
    <property type="entry name" value="Clavaminate synthase-like"/>
    <property type="match status" value="1"/>
</dbReference>
<evidence type="ECO:0000256" key="2">
    <source>
        <dbReference type="ARBA" id="ARBA00022964"/>
    </source>
</evidence>
<dbReference type="EMBL" id="JAQNDO010000001">
    <property type="protein sequence ID" value="MDC0749706.1"/>
    <property type="molecule type" value="Genomic_DNA"/>
</dbReference>
<dbReference type="InterPro" id="IPR027443">
    <property type="entry name" value="IPNS-like_sf"/>
</dbReference>
<dbReference type="Pfam" id="PF05118">
    <property type="entry name" value="Asp_Arg_Hydrox"/>
    <property type="match status" value="1"/>
</dbReference>
<comment type="similarity">
    <text evidence="1">Belongs to the aspartyl/asparaginyl beta-hydroxylase family.</text>
</comment>
<evidence type="ECO:0000313" key="6">
    <source>
        <dbReference type="Proteomes" id="UP001221411"/>
    </source>
</evidence>
<dbReference type="InterPro" id="IPR051821">
    <property type="entry name" value="Asp/Asn_beta-hydroxylase"/>
</dbReference>
<dbReference type="InterPro" id="IPR007803">
    <property type="entry name" value="Asp/Arg/Pro-Hydrxlase"/>
</dbReference>
<name>A0ABT5F6G8_9BACT</name>
<evidence type="ECO:0000313" key="5">
    <source>
        <dbReference type="EMBL" id="MDC0749706.1"/>
    </source>
</evidence>
<feature type="domain" description="Aspartyl/asparaginy/proline hydroxylase" evidence="4">
    <location>
        <begin position="99"/>
        <end position="258"/>
    </location>
</feature>
<organism evidence="5 6">
    <name type="scientific">Polyangium mundeleinium</name>
    <dbReference type="NCBI Taxonomy" id="2995306"/>
    <lineage>
        <taxon>Bacteria</taxon>
        <taxon>Pseudomonadati</taxon>
        <taxon>Myxococcota</taxon>
        <taxon>Polyangia</taxon>
        <taxon>Polyangiales</taxon>
        <taxon>Polyangiaceae</taxon>
        <taxon>Polyangium</taxon>
    </lineage>
</organism>
<dbReference type="Gene3D" id="2.60.120.330">
    <property type="entry name" value="B-lactam Antibiotic, Isopenicillin N Synthase, Chain"/>
    <property type="match status" value="1"/>
</dbReference>